<dbReference type="AlphaFoldDB" id="A0A9W6LYV7"/>
<keyword evidence="1" id="KW-1133">Transmembrane helix</keyword>
<dbReference type="Proteomes" id="UP001142372">
    <property type="component" value="Unassembled WGS sequence"/>
</dbReference>
<feature type="transmembrane region" description="Helical" evidence="1">
    <location>
        <begin position="38"/>
        <end position="56"/>
    </location>
</feature>
<organism evidence="2 3">
    <name type="scientific">Leifsonia poae</name>
    <dbReference type="NCBI Taxonomy" id="110933"/>
    <lineage>
        <taxon>Bacteria</taxon>
        <taxon>Bacillati</taxon>
        <taxon>Actinomycetota</taxon>
        <taxon>Actinomycetes</taxon>
        <taxon>Micrococcales</taxon>
        <taxon>Microbacteriaceae</taxon>
        <taxon>Leifsonia</taxon>
    </lineage>
</organism>
<evidence type="ECO:0000313" key="3">
    <source>
        <dbReference type="Proteomes" id="UP001142372"/>
    </source>
</evidence>
<proteinExistence type="predicted"/>
<reference evidence="2" key="1">
    <citation type="journal article" date="2014" name="Int. J. Syst. Evol. Microbiol.">
        <title>Complete genome sequence of Corynebacterium casei LMG S-19264T (=DSM 44701T), isolated from a smear-ripened cheese.</title>
        <authorList>
            <consortium name="US DOE Joint Genome Institute (JGI-PGF)"/>
            <person name="Walter F."/>
            <person name="Albersmeier A."/>
            <person name="Kalinowski J."/>
            <person name="Ruckert C."/>
        </authorList>
    </citation>
    <scope>NUCLEOTIDE SEQUENCE</scope>
    <source>
        <strain evidence="2">VKM Ac-1401</strain>
    </source>
</reference>
<keyword evidence="3" id="KW-1185">Reference proteome</keyword>
<keyword evidence="1" id="KW-0812">Transmembrane</keyword>
<protein>
    <submittedName>
        <fullName evidence="2">Uncharacterized protein</fullName>
    </submittedName>
</protein>
<accession>A0A9W6LYV7</accession>
<evidence type="ECO:0000313" key="2">
    <source>
        <dbReference type="EMBL" id="GLJ75255.1"/>
    </source>
</evidence>
<comment type="caution">
    <text evidence="2">The sequence shown here is derived from an EMBL/GenBank/DDBJ whole genome shotgun (WGS) entry which is preliminary data.</text>
</comment>
<name>A0A9W6LYV7_9MICO</name>
<evidence type="ECO:0000256" key="1">
    <source>
        <dbReference type="SAM" id="Phobius"/>
    </source>
</evidence>
<reference evidence="2" key="2">
    <citation type="submission" date="2023-01" db="EMBL/GenBank/DDBJ databases">
        <authorList>
            <person name="Sun Q."/>
            <person name="Evtushenko L."/>
        </authorList>
    </citation>
    <scope>NUCLEOTIDE SEQUENCE</scope>
    <source>
        <strain evidence="2">VKM Ac-1401</strain>
    </source>
</reference>
<sequence length="62" mass="6359">MAASAAGVSVVPQPARATTAVAASATVMVFLRVRGRVAWGRVVSALVVLGLVVMSVRGSFRF</sequence>
<dbReference type="EMBL" id="BSEN01000003">
    <property type="protein sequence ID" value="GLJ75255.1"/>
    <property type="molecule type" value="Genomic_DNA"/>
</dbReference>
<keyword evidence="1" id="KW-0472">Membrane</keyword>
<gene>
    <name evidence="2" type="ORF">GCM10017584_08290</name>
</gene>